<gene>
    <name evidence="1" type="ORF">EGR_11182</name>
</gene>
<dbReference type="CTD" id="36346895"/>
<dbReference type="EMBL" id="APAU02000461">
    <property type="protein sequence ID" value="EUB53961.1"/>
    <property type="molecule type" value="Genomic_DNA"/>
</dbReference>
<dbReference type="GeneID" id="36346895"/>
<comment type="caution">
    <text evidence="1">The sequence shown here is derived from an EMBL/GenBank/DDBJ whole genome shotgun (WGS) entry which is preliminary data.</text>
</comment>
<protein>
    <submittedName>
        <fullName evidence="1">Uncharacterized protein</fullName>
    </submittedName>
</protein>
<reference evidence="1 2" key="1">
    <citation type="journal article" date="2013" name="Nat. Genet.">
        <title>The genome of the hydatid tapeworm Echinococcus granulosus.</title>
        <authorList>
            <person name="Zheng H."/>
            <person name="Zhang W."/>
            <person name="Zhang L."/>
            <person name="Zhang Z."/>
            <person name="Li J."/>
            <person name="Lu G."/>
            <person name="Zhu Y."/>
            <person name="Wang Y."/>
            <person name="Huang Y."/>
            <person name="Liu J."/>
            <person name="Kang H."/>
            <person name="Chen J."/>
            <person name="Wang L."/>
            <person name="Chen A."/>
            <person name="Yu S."/>
            <person name="Gao Z."/>
            <person name="Jin L."/>
            <person name="Gu W."/>
            <person name="Wang Z."/>
            <person name="Zhao L."/>
            <person name="Shi B."/>
            <person name="Wen H."/>
            <person name="Lin R."/>
            <person name="Jones M.K."/>
            <person name="Brejova B."/>
            <person name="Vinar T."/>
            <person name="Zhao G."/>
            <person name="McManus D.P."/>
            <person name="Chen Z."/>
            <person name="Zhou Y."/>
            <person name="Wang S."/>
        </authorList>
    </citation>
    <scope>NUCLEOTIDE SEQUENCE [LARGE SCALE GENOMIC DNA]</scope>
</reference>
<dbReference type="KEGG" id="egl:EGR_11182"/>
<proteinExistence type="predicted"/>
<dbReference type="AlphaFoldDB" id="W6U0L0"/>
<dbReference type="Proteomes" id="UP000019149">
    <property type="component" value="Unassembled WGS sequence"/>
</dbReference>
<name>W6U0L0_ECHGR</name>
<evidence type="ECO:0000313" key="1">
    <source>
        <dbReference type="EMBL" id="EUB53961.1"/>
    </source>
</evidence>
<organism evidence="1 2">
    <name type="scientific">Echinococcus granulosus</name>
    <name type="common">Hydatid tapeworm</name>
    <dbReference type="NCBI Taxonomy" id="6210"/>
    <lineage>
        <taxon>Eukaryota</taxon>
        <taxon>Metazoa</taxon>
        <taxon>Spiralia</taxon>
        <taxon>Lophotrochozoa</taxon>
        <taxon>Platyhelminthes</taxon>
        <taxon>Cestoda</taxon>
        <taxon>Eucestoda</taxon>
        <taxon>Cyclophyllidea</taxon>
        <taxon>Taeniidae</taxon>
        <taxon>Echinococcus</taxon>
        <taxon>Echinococcus granulosus group</taxon>
    </lineage>
</organism>
<accession>W6U0L0</accession>
<sequence length="125" mass="14328">MCQKMIKEPKPNHVNLTFFQQIRKQKTCRQINPGGCLNLACITAYLDERLQSKQNKFVKEHSKLFITGMLTTLVNHLKNLNYAVYLQLVESNSTSTNPPTFQNCPLVDLLLVFHSPVLEKTIILP</sequence>
<evidence type="ECO:0000313" key="2">
    <source>
        <dbReference type="Proteomes" id="UP000019149"/>
    </source>
</evidence>
<keyword evidence="2" id="KW-1185">Reference proteome</keyword>
<dbReference type="RefSeq" id="XP_024345157.1">
    <property type="nucleotide sequence ID" value="XM_024500429.1"/>
</dbReference>